<comment type="caution">
    <text evidence="2">The sequence shown here is derived from an EMBL/GenBank/DDBJ whole genome shotgun (WGS) entry which is preliminary data.</text>
</comment>
<evidence type="ECO:0000313" key="2">
    <source>
        <dbReference type="EMBL" id="ELU38220.1"/>
    </source>
</evidence>
<proteinExistence type="predicted"/>
<evidence type="ECO:0000256" key="1">
    <source>
        <dbReference type="SAM" id="MobiDB-lite"/>
    </source>
</evidence>
<dbReference type="Proteomes" id="UP000011668">
    <property type="component" value="Unassembled WGS sequence"/>
</dbReference>
<name>L8WJY2_THACA</name>
<reference evidence="2 3" key="1">
    <citation type="journal article" date="2013" name="Nat. Commun.">
        <title>The evolution and pathogenic mechanisms of the rice sheath blight pathogen.</title>
        <authorList>
            <person name="Zheng A."/>
            <person name="Lin R."/>
            <person name="Xu L."/>
            <person name="Qin P."/>
            <person name="Tang C."/>
            <person name="Ai P."/>
            <person name="Zhang D."/>
            <person name="Liu Y."/>
            <person name="Sun Z."/>
            <person name="Feng H."/>
            <person name="Wang Y."/>
            <person name="Chen Y."/>
            <person name="Liang X."/>
            <person name="Fu R."/>
            <person name="Li Q."/>
            <person name="Zhang J."/>
            <person name="Yu X."/>
            <person name="Xie Z."/>
            <person name="Ding L."/>
            <person name="Guan P."/>
            <person name="Tang J."/>
            <person name="Liang Y."/>
            <person name="Wang S."/>
            <person name="Deng Q."/>
            <person name="Li S."/>
            <person name="Zhu J."/>
            <person name="Wang L."/>
            <person name="Liu H."/>
            <person name="Li P."/>
        </authorList>
    </citation>
    <scope>NUCLEOTIDE SEQUENCE [LARGE SCALE GENOMIC DNA]</scope>
    <source>
        <strain evidence="3">AG-1 IA</strain>
    </source>
</reference>
<dbReference type="EMBL" id="AFRT01002227">
    <property type="protein sequence ID" value="ELU38220.1"/>
    <property type="molecule type" value="Genomic_DNA"/>
</dbReference>
<sequence>MDQIPAQGQRVCLDRLPSQATRLSTRPSGRYVMGSVFKTSVKSRGLCKAIGCGESVTRIPWYSGLGRRSKLLLKRKRWEANPAPVETDLPPRMRSSTVSQSLKHHGGKIKIDIMQG</sequence>
<gene>
    <name evidence="2" type="ORF">AG1IA_07748</name>
</gene>
<evidence type="ECO:0000313" key="3">
    <source>
        <dbReference type="Proteomes" id="UP000011668"/>
    </source>
</evidence>
<feature type="region of interest" description="Disordered" evidence="1">
    <location>
        <begin position="83"/>
        <end position="105"/>
    </location>
</feature>
<dbReference type="AlphaFoldDB" id="L8WJY2"/>
<dbReference type="HOGENOM" id="CLU_2098493_0_0_1"/>
<accession>L8WJY2</accession>
<keyword evidence="3" id="KW-1185">Reference proteome</keyword>
<protein>
    <submittedName>
        <fullName evidence="2">Uncharacterized protein</fullName>
    </submittedName>
</protein>
<organism evidence="2 3">
    <name type="scientific">Thanatephorus cucumeris (strain AG1-IA)</name>
    <name type="common">Rice sheath blight fungus</name>
    <name type="synonym">Rhizoctonia solani</name>
    <dbReference type="NCBI Taxonomy" id="983506"/>
    <lineage>
        <taxon>Eukaryota</taxon>
        <taxon>Fungi</taxon>
        <taxon>Dikarya</taxon>
        <taxon>Basidiomycota</taxon>
        <taxon>Agaricomycotina</taxon>
        <taxon>Agaricomycetes</taxon>
        <taxon>Cantharellales</taxon>
        <taxon>Ceratobasidiaceae</taxon>
        <taxon>Rhizoctonia</taxon>
        <taxon>Rhizoctonia solani AG-1</taxon>
    </lineage>
</organism>